<protein>
    <submittedName>
        <fullName evidence="1">Uncharacterized protein</fullName>
    </submittedName>
</protein>
<evidence type="ECO:0000313" key="1">
    <source>
        <dbReference type="EMBL" id="DAD81593.1"/>
    </source>
</evidence>
<sequence>MNKIKFNEGGMPVNLDDLQLLQNNMMDLFKTVMTFLSGGAPAYLARFPDTVGKKENGGEAILMVKAGAMVVGGELVQWGDTPVVGTPGDSIYACINKTNADDREFADGQHRNCRAMTNVTFSYSKEGAEEAYDMGELPVLSDLLRKVVTEGEWNYAPIFGNNGYEGYFRYRSFNQKKYIQININSQNQEWSTDQAYLYGKAKAVFDLNISWAVKLAKSSYEVRHKGQVIGTYRQQPHGVGTFTPKNDDLRPIDCPINLEIVL</sequence>
<proteinExistence type="predicted"/>
<accession>A0A8S5MGX0</accession>
<dbReference type="EMBL" id="BK014904">
    <property type="protein sequence ID" value="DAD81593.1"/>
    <property type="molecule type" value="Genomic_DNA"/>
</dbReference>
<name>A0A8S5MGX0_9VIRU</name>
<reference evidence="1" key="1">
    <citation type="journal article" date="2021" name="Proc. Natl. Acad. Sci. U.S.A.">
        <title>A Catalog of Tens of Thousands of Viruses from Human Metagenomes Reveals Hidden Associations with Chronic Diseases.</title>
        <authorList>
            <person name="Tisza M.J."/>
            <person name="Buck C.B."/>
        </authorList>
    </citation>
    <scope>NUCLEOTIDE SEQUENCE</scope>
    <source>
        <strain evidence="1">CtY8Y14</strain>
    </source>
</reference>
<organism evidence="1">
    <name type="scientific">virus sp. ctY8Y14</name>
    <dbReference type="NCBI Taxonomy" id="2826806"/>
    <lineage>
        <taxon>Viruses</taxon>
    </lineage>
</organism>